<organism evidence="2 3">
    <name type="scientific">Tanacetum coccineum</name>
    <dbReference type="NCBI Taxonomy" id="301880"/>
    <lineage>
        <taxon>Eukaryota</taxon>
        <taxon>Viridiplantae</taxon>
        <taxon>Streptophyta</taxon>
        <taxon>Embryophyta</taxon>
        <taxon>Tracheophyta</taxon>
        <taxon>Spermatophyta</taxon>
        <taxon>Magnoliopsida</taxon>
        <taxon>eudicotyledons</taxon>
        <taxon>Gunneridae</taxon>
        <taxon>Pentapetalae</taxon>
        <taxon>asterids</taxon>
        <taxon>campanulids</taxon>
        <taxon>Asterales</taxon>
        <taxon>Asteraceae</taxon>
        <taxon>Asteroideae</taxon>
        <taxon>Anthemideae</taxon>
        <taxon>Anthemidinae</taxon>
        <taxon>Tanacetum</taxon>
    </lineage>
</organism>
<keyword evidence="3" id="KW-1185">Reference proteome</keyword>
<dbReference type="InterPro" id="IPR013103">
    <property type="entry name" value="RVT_2"/>
</dbReference>
<gene>
    <name evidence="2" type="ORF">Tco_1002035</name>
</gene>
<proteinExistence type="predicted"/>
<evidence type="ECO:0000313" key="3">
    <source>
        <dbReference type="Proteomes" id="UP001151760"/>
    </source>
</evidence>
<sequence length="159" mass="18382">MIKTSNEQGFTSVVYEGKTHEDLRTYLFACFLSQEEPKKDKKGERGIMIRNKARLVTQGYTQEEGIDYYEVFALVARIEAIRLKRKFMAVNLQGLKIQSSLTEFIGIDQGLGSTSGIRAYALRNFDLEVMELENTQNNALAKLPMLKLREYEMWEIKIK</sequence>
<feature type="domain" description="Reverse transcriptase Ty1/copia-type" evidence="1">
    <location>
        <begin position="42"/>
        <end position="89"/>
    </location>
</feature>
<reference evidence="2" key="2">
    <citation type="submission" date="2022-01" db="EMBL/GenBank/DDBJ databases">
        <authorList>
            <person name="Yamashiro T."/>
            <person name="Shiraishi A."/>
            <person name="Satake H."/>
            <person name="Nakayama K."/>
        </authorList>
    </citation>
    <scope>NUCLEOTIDE SEQUENCE</scope>
</reference>
<comment type="caution">
    <text evidence="2">The sequence shown here is derived from an EMBL/GenBank/DDBJ whole genome shotgun (WGS) entry which is preliminary data.</text>
</comment>
<evidence type="ECO:0000259" key="1">
    <source>
        <dbReference type="Pfam" id="PF07727"/>
    </source>
</evidence>
<accession>A0ABQ5F5H8</accession>
<name>A0ABQ5F5H8_9ASTR</name>
<evidence type="ECO:0000313" key="2">
    <source>
        <dbReference type="EMBL" id="GJT58502.1"/>
    </source>
</evidence>
<dbReference type="EMBL" id="BQNB010017025">
    <property type="protein sequence ID" value="GJT58502.1"/>
    <property type="molecule type" value="Genomic_DNA"/>
</dbReference>
<reference evidence="2" key="1">
    <citation type="journal article" date="2022" name="Int. J. Mol. Sci.">
        <title>Draft Genome of Tanacetum Coccineum: Genomic Comparison of Closely Related Tanacetum-Family Plants.</title>
        <authorList>
            <person name="Yamashiro T."/>
            <person name="Shiraishi A."/>
            <person name="Nakayama K."/>
            <person name="Satake H."/>
        </authorList>
    </citation>
    <scope>NUCLEOTIDE SEQUENCE</scope>
</reference>
<dbReference type="Proteomes" id="UP001151760">
    <property type="component" value="Unassembled WGS sequence"/>
</dbReference>
<protein>
    <submittedName>
        <fullName evidence="2">Retrovirus-related pol polyprotein from transposon TNT 1-94</fullName>
    </submittedName>
</protein>
<dbReference type="Pfam" id="PF07727">
    <property type="entry name" value="RVT_2"/>
    <property type="match status" value="1"/>
</dbReference>